<proteinExistence type="inferred from homology"/>
<name>A0ABN8SPZ2_9CNID</name>
<dbReference type="InterPro" id="IPR036390">
    <property type="entry name" value="WH_DNA-bd_sf"/>
</dbReference>
<evidence type="ECO:0000313" key="7">
    <source>
        <dbReference type="EMBL" id="CAH3192029.1"/>
    </source>
</evidence>
<feature type="compositionally biased region" description="Basic and acidic residues" evidence="5">
    <location>
        <begin position="187"/>
        <end position="205"/>
    </location>
</feature>
<dbReference type="Proteomes" id="UP001159427">
    <property type="component" value="Unassembled WGS sequence"/>
</dbReference>
<dbReference type="InterPro" id="IPR008905">
    <property type="entry name" value="EIF3C_N_dom"/>
</dbReference>
<dbReference type="InterPro" id="IPR058999">
    <property type="entry name" value="EIF3CL_C"/>
</dbReference>
<evidence type="ECO:0000259" key="6">
    <source>
        <dbReference type="PROSITE" id="PS50250"/>
    </source>
</evidence>
<dbReference type="EMBL" id="CALNXI010003066">
    <property type="protein sequence ID" value="CAH3192029.1"/>
    <property type="molecule type" value="Genomic_DNA"/>
</dbReference>
<keyword evidence="3 4" id="KW-0648">Protein biosynthesis</keyword>
<dbReference type="InterPro" id="IPR000717">
    <property type="entry name" value="PCI_dom"/>
</dbReference>
<evidence type="ECO:0000256" key="1">
    <source>
        <dbReference type="ARBA" id="ARBA00022490"/>
    </source>
</evidence>
<feature type="region of interest" description="Disordered" evidence="5">
    <location>
        <begin position="1"/>
        <end position="26"/>
    </location>
</feature>
<dbReference type="PANTHER" id="PTHR13937">
    <property type="entry name" value="EUKARYOTIC TRANSLATION INITATION FACTOR 3, SUBUNIT 8 EIF3S8 -RELATED"/>
    <property type="match status" value="1"/>
</dbReference>
<feature type="compositionally biased region" description="Acidic residues" evidence="5">
    <location>
        <begin position="171"/>
        <end position="186"/>
    </location>
</feature>
<reference evidence="7 8" key="1">
    <citation type="submission" date="2022-05" db="EMBL/GenBank/DDBJ databases">
        <authorList>
            <consortium name="Genoscope - CEA"/>
            <person name="William W."/>
        </authorList>
    </citation>
    <scope>NUCLEOTIDE SEQUENCE [LARGE SCALE GENOMIC DNA]</scope>
</reference>
<dbReference type="SUPFAM" id="SSF46785">
    <property type="entry name" value="Winged helix' DNA-binding domain"/>
    <property type="match status" value="1"/>
</dbReference>
<evidence type="ECO:0000256" key="3">
    <source>
        <dbReference type="ARBA" id="ARBA00022917"/>
    </source>
</evidence>
<comment type="function">
    <text evidence="4">Component of the eukaryotic translation initiation factor 3 (eIF-3) complex, which is involved in protein synthesis of a specialized repertoire of mRNAs and, together with other initiation factors, stimulates binding of mRNA and methionyl-tRNAi to the 40S ribosome. The eIF-3 complex specifically targets and initiates translation of a subset of mRNAs involved in cell proliferation.</text>
</comment>
<feature type="compositionally biased region" description="Acidic residues" evidence="5">
    <location>
        <begin position="212"/>
        <end position="229"/>
    </location>
</feature>
<sequence length="1003" mass="115952">MAESKFFAAGSSESESSASEDEQPVVQKPAAIITKAFVFSDDEEETKRVVRSQKDKRFEELTNSIKQLKNHKKIKDISKVLTEFENLGKAFSKAKAVVDKEGIPQFYIRGLAELEDFVKENWEDTEGRKKLTKINARALATLRQKLRKYNKDFEGEILKYRENPVASGESDQGESDDDNDDDDDDDDLRRPSDLSRKKISTDKSKAPKPTDVNDDDDDDDDSIDWESSDTESSSSDSDIGGEGGPQQLKAWMFLKKEKTGDEKVRQKKKVKEKKTTKVKVKDIVDDGGGWTEVKGSSSTEKAKQLFPKDTEITHEVVLKKLHEILAARGKKGTDRTDQIDFLKQLRVISDNAKLGAGMTVKLLFNINSSIFDYNPNVATCMKAEMWQECLNQIEELLDILIENQDQLTVGENISEESENVENADQPIKVRGCPLVIVERMDDEFTKMLQGCDCHSTEYVTRYRLDRAKRRAPSPHPNFCEEASLKKRSECVCKGEGGGEGPKLNHSGMMLEMCLLYAGMSLAEKELTIGSNCSGKQKDIWEFLKVQLSEIASLTDTDRKMPSQSFLSYIPVYVYIFFHFDRVRLRDEEKVYGEEKCTEKSELKEKQESQRSSEKVDQMCKFIYSRDTSDRIRTRAMLCHVYHYALHDRWFEARDLMLMSHLQETIQHSDIPTQILYNRTMVQLGLCAFRHGMIKDAHNALHDVQSSGRAKELLAQGLMQQRQYERTPEQEKIEKRRQVPFHMHINLELLECVYLTSAMLIEIPWMAAHAYDYRPRIFSKSFHYQLRQSEKQTLVGPPESMREHVVAASKAMKKGDWKQCSEYILAVKVWKLFRNTEQVQEMLTRKIQEESLRTYLFTYNSVYDSLSLFTLAEMFGLPPAVVHSTISKMIINEELQASWDEPTQTVIMHRGAEPSLLQSMALQLADKVSTLVENNERIYDTRHGGFVQFKDRQGQGRYRRQNQQHFDRQDRPEKQDRGDRYNWQERYGRQYDRSYQQQQSQASY</sequence>
<feature type="region of interest" description="Disordered" evidence="5">
    <location>
        <begin position="949"/>
        <end position="1003"/>
    </location>
</feature>
<comment type="subunit">
    <text evidence="4">Component of the eukaryotic translation initiation factor 3 (eIF-3) complex.</text>
</comment>
<feature type="region of interest" description="Disordered" evidence="5">
    <location>
        <begin position="158"/>
        <end position="245"/>
    </location>
</feature>
<evidence type="ECO:0000256" key="2">
    <source>
        <dbReference type="ARBA" id="ARBA00022540"/>
    </source>
</evidence>
<dbReference type="HAMAP" id="MF_03002">
    <property type="entry name" value="eIF3c"/>
    <property type="match status" value="1"/>
</dbReference>
<feature type="domain" description="PCI" evidence="6">
    <location>
        <begin position="740"/>
        <end position="912"/>
    </location>
</feature>
<evidence type="ECO:0000313" key="8">
    <source>
        <dbReference type="Proteomes" id="UP001159427"/>
    </source>
</evidence>
<comment type="caution">
    <text evidence="7">The sequence shown here is derived from an EMBL/GenBank/DDBJ whole genome shotgun (WGS) entry which is preliminary data.</text>
</comment>
<evidence type="ECO:0000256" key="4">
    <source>
        <dbReference type="HAMAP-Rule" id="MF_03002"/>
    </source>
</evidence>
<dbReference type="PANTHER" id="PTHR13937:SF0">
    <property type="entry name" value="EUKARYOTIC TRANSLATION INITIATION FACTOR 3 SUBUNIT C-RELATED"/>
    <property type="match status" value="1"/>
</dbReference>
<protein>
    <recommendedName>
        <fullName evidence="4">Eukaryotic translation initiation factor 3 subunit C</fullName>
        <shortName evidence="4">eIF3c</shortName>
    </recommendedName>
    <alternativeName>
        <fullName evidence="4">Eukaryotic translation initiation factor 3 subunit 8</fullName>
    </alternativeName>
</protein>
<gene>
    <name evidence="7" type="ORF">PEVE_00023098</name>
</gene>
<keyword evidence="8" id="KW-1185">Reference proteome</keyword>
<feature type="compositionally biased region" description="Low complexity" evidence="5">
    <location>
        <begin position="1"/>
        <end position="17"/>
    </location>
</feature>
<keyword evidence="2 4" id="KW-0396">Initiation factor</keyword>
<evidence type="ECO:0000256" key="5">
    <source>
        <dbReference type="SAM" id="MobiDB-lite"/>
    </source>
</evidence>
<dbReference type="Pfam" id="PF05470">
    <property type="entry name" value="eIF-3c_N"/>
    <property type="match status" value="2"/>
</dbReference>
<keyword evidence="1 4" id="KW-0963">Cytoplasm</keyword>
<feature type="compositionally biased region" description="Low complexity" evidence="5">
    <location>
        <begin position="992"/>
        <end position="1003"/>
    </location>
</feature>
<dbReference type="Pfam" id="PF01399">
    <property type="entry name" value="PCI"/>
    <property type="match status" value="1"/>
</dbReference>
<dbReference type="InterPro" id="IPR027516">
    <property type="entry name" value="EIF3C"/>
</dbReference>
<dbReference type="SMART" id="SM00088">
    <property type="entry name" value="PINT"/>
    <property type="match status" value="1"/>
</dbReference>
<comment type="subcellular location">
    <subcellularLocation>
        <location evidence="4">Cytoplasm</location>
    </subcellularLocation>
</comment>
<comment type="similarity">
    <text evidence="4">Belongs to the eIF-3 subunit C family.</text>
</comment>
<dbReference type="Pfam" id="PF26569">
    <property type="entry name" value="EIF3CL_C"/>
    <property type="match status" value="1"/>
</dbReference>
<dbReference type="PROSITE" id="PS50250">
    <property type="entry name" value="PCI"/>
    <property type="match status" value="1"/>
</dbReference>
<accession>A0ABN8SPZ2</accession>
<feature type="compositionally biased region" description="Basic and acidic residues" evidence="5">
    <location>
        <begin position="964"/>
        <end position="991"/>
    </location>
</feature>
<organism evidence="7 8">
    <name type="scientific">Porites evermanni</name>
    <dbReference type="NCBI Taxonomy" id="104178"/>
    <lineage>
        <taxon>Eukaryota</taxon>
        <taxon>Metazoa</taxon>
        <taxon>Cnidaria</taxon>
        <taxon>Anthozoa</taxon>
        <taxon>Hexacorallia</taxon>
        <taxon>Scleractinia</taxon>
        <taxon>Fungiina</taxon>
        <taxon>Poritidae</taxon>
        <taxon>Porites</taxon>
    </lineage>
</organism>